<comment type="caution">
    <text evidence="2">The sequence shown here is derived from an EMBL/GenBank/DDBJ whole genome shotgun (WGS) entry which is preliminary data.</text>
</comment>
<feature type="transmembrane region" description="Helical" evidence="1">
    <location>
        <begin position="35"/>
        <end position="58"/>
    </location>
</feature>
<dbReference type="EMBL" id="JABBJJ010000286">
    <property type="protein sequence ID" value="NMO20984.1"/>
    <property type="molecule type" value="Genomic_DNA"/>
</dbReference>
<gene>
    <name evidence="2" type="ORF">HG543_39980</name>
</gene>
<keyword evidence="3" id="KW-1185">Reference proteome</keyword>
<keyword evidence="1" id="KW-1133">Transmembrane helix</keyword>
<reference evidence="2 3" key="1">
    <citation type="submission" date="2020-04" db="EMBL/GenBank/DDBJ databases">
        <title>Draft genome of Pyxidicoccus fallax type strain.</title>
        <authorList>
            <person name="Whitworth D.E."/>
        </authorList>
    </citation>
    <scope>NUCLEOTIDE SEQUENCE [LARGE SCALE GENOMIC DNA]</scope>
    <source>
        <strain evidence="2 3">DSM 14698</strain>
    </source>
</reference>
<feature type="non-terminal residue" evidence="2">
    <location>
        <position position="1"/>
    </location>
</feature>
<keyword evidence="1" id="KW-0472">Membrane</keyword>
<name>A0A848LUF3_9BACT</name>
<dbReference type="Proteomes" id="UP000518300">
    <property type="component" value="Unassembled WGS sequence"/>
</dbReference>
<dbReference type="InterPro" id="IPR036259">
    <property type="entry name" value="MFS_trans_sf"/>
</dbReference>
<evidence type="ECO:0000313" key="2">
    <source>
        <dbReference type="EMBL" id="NMO20984.1"/>
    </source>
</evidence>
<protein>
    <submittedName>
        <fullName evidence="2">MFS transporter</fullName>
    </submittedName>
</protein>
<accession>A0A848LUF3</accession>
<proteinExistence type="predicted"/>
<organism evidence="2 3">
    <name type="scientific">Pyxidicoccus fallax</name>
    <dbReference type="NCBI Taxonomy" id="394095"/>
    <lineage>
        <taxon>Bacteria</taxon>
        <taxon>Pseudomonadati</taxon>
        <taxon>Myxococcota</taxon>
        <taxon>Myxococcia</taxon>
        <taxon>Myxococcales</taxon>
        <taxon>Cystobacterineae</taxon>
        <taxon>Myxococcaceae</taxon>
        <taxon>Pyxidicoccus</taxon>
    </lineage>
</organism>
<dbReference type="Gene3D" id="1.20.1250.20">
    <property type="entry name" value="MFS general substrate transporter like domains"/>
    <property type="match status" value="1"/>
</dbReference>
<evidence type="ECO:0000313" key="3">
    <source>
        <dbReference type="Proteomes" id="UP000518300"/>
    </source>
</evidence>
<sequence>ISLWLGAAGFFLAPQTALFISLLQRLLPADRQAEGFALFNAGWALGIGVGSAVAAVLLDTAGSQVAMLLSGAVPVAMALAGRLSRHTR</sequence>
<keyword evidence="1" id="KW-0812">Transmembrane</keyword>
<feature type="transmembrane region" description="Helical" evidence="1">
    <location>
        <begin position="6"/>
        <end position="23"/>
    </location>
</feature>
<evidence type="ECO:0000256" key="1">
    <source>
        <dbReference type="SAM" id="Phobius"/>
    </source>
</evidence>
<feature type="transmembrane region" description="Helical" evidence="1">
    <location>
        <begin position="64"/>
        <end position="83"/>
    </location>
</feature>
<dbReference type="AlphaFoldDB" id="A0A848LUF3"/>
<dbReference type="SUPFAM" id="SSF103473">
    <property type="entry name" value="MFS general substrate transporter"/>
    <property type="match status" value="1"/>
</dbReference>